<keyword evidence="8" id="KW-0175">Coiled coil</keyword>
<feature type="domain" description="Ion transport" evidence="14">
    <location>
        <begin position="42"/>
        <end position="147"/>
    </location>
</feature>
<feature type="transmembrane region" description="Helical" evidence="13">
    <location>
        <begin position="42"/>
        <end position="61"/>
    </location>
</feature>
<accession>E4WVP9</accession>
<dbReference type="InterPro" id="IPR031846">
    <property type="entry name" value="Hvcn1"/>
</dbReference>
<evidence type="ECO:0000256" key="12">
    <source>
        <dbReference type="ARBA" id="ARBA00031989"/>
    </source>
</evidence>
<dbReference type="GO" id="GO:0005886">
    <property type="term" value="C:plasma membrane"/>
    <property type="evidence" value="ECO:0007669"/>
    <property type="project" value="UniProtKB-SubCell"/>
</dbReference>
<keyword evidence="10 13" id="KW-0472">Membrane</keyword>
<reference evidence="15" key="1">
    <citation type="journal article" date="2010" name="Science">
        <title>Plasticity of animal genome architecture unmasked by rapid evolution of a pelagic tunicate.</title>
        <authorList>
            <person name="Denoeud F."/>
            <person name="Henriet S."/>
            <person name="Mungpakdee S."/>
            <person name="Aury J.M."/>
            <person name="Da Silva C."/>
            <person name="Brinkmann H."/>
            <person name="Mikhaleva J."/>
            <person name="Olsen L.C."/>
            <person name="Jubin C."/>
            <person name="Canestro C."/>
            <person name="Bouquet J.M."/>
            <person name="Danks G."/>
            <person name="Poulain J."/>
            <person name="Campsteijn C."/>
            <person name="Adamski M."/>
            <person name="Cross I."/>
            <person name="Yadetie F."/>
            <person name="Muffato M."/>
            <person name="Louis A."/>
            <person name="Butcher S."/>
            <person name="Tsagkogeorga G."/>
            <person name="Konrad A."/>
            <person name="Singh S."/>
            <person name="Jensen M.F."/>
            <person name="Cong E.H."/>
            <person name="Eikeseth-Otteraa H."/>
            <person name="Noel B."/>
            <person name="Anthouard V."/>
            <person name="Porcel B.M."/>
            <person name="Kachouri-Lafond R."/>
            <person name="Nishino A."/>
            <person name="Ugolini M."/>
            <person name="Chourrout P."/>
            <person name="Nishida H."/>
            <person name="Aasland R."/>
            <person name="Huzurbazar S."/>
            <person name="Westhof E."/>
            <person name="Delsuc F."/>
            <person name="Lehrach H."/>
            <person name="Reinhardt R."/>
            <person name="Weissenbach J."/>
            <person name="Roy S.W."/>
            <person name="Artiguenave F."/>
            <person name="Postlethwait J.H."/>
            <person name="Manak J.R."/>
            <person name="Thompson E.M."/>
            <person name="Jaillon O."/>
            <person name="Du Pasquier L."/>
            <person name="Boudinot P."/>
            <person name="Liberles D.A."/>
            <person name="Volff J.N."/>
            <person name="Philippe H."/>
            <person name="Lenhard B."/>
            <person name="Roest Crollius H."/>
            <person name="Wincker P."/>
            <person name="Chourrout D."/>
        </authorList>
    </citation>
    <scope>NUCLEOTIDE SEQUENCE [LARGE SCALE GENOMIC DNA]</scope>
</reference>
<keyword evidence="3" id="KW-0813">Transport</keyword>
<name>E4WVP9_OIKDI</name>
<dbReference type="PANTHER" id="PTHR46480">
    <property type="entry name" value="F20B24.22"/>
    <property type="match status" value="1"/>
</dbReference>
<evidence type="ECO:0000256" key="11">
    <source>
        <dbReference type="ARBA" id="ARBA00023303"/>
    </source>
</evidence>
<keyword evidence="7 13" id="KW-1133">Transmembrane helix</keyword>
<evidence type="ECO:0000256" key="1">
    <source>
        <dbReference type="ARBA" id="ARBA00004651"/>
    </source>
</evidence>
<keyword evidence="16" id="KW-1185">Reference proteome</keyword>
<evidence type="ECO:0000256" key="9">
    <source>
        <dbReference type="ARBA" id="ARBA00023065"/>
    </source>
</evidence>
<proteinExistence type="predicted"/>
<evidence type="ECO:0000256" key="6">
    <source>
        <dbReference type="ARBA" id="ARBA00022882"/>
    </source>
</evidence>
<evidence type="ECO:0000256" key="5">
    <source>
        <dbReference type="ARBA" id="ARBA00022692"/>
    </source>
</evidence>
<evidence type="ECO:0000256" key="7">
    <source>
        <dbReference type="ARBA" id="ARBA00022989"/>
    </source>
</evidence>
<dbReference type="SUPFAM" id="SSF81324">
    <property type="entry name" value="Voltage-gated potassium channels"/>
    <property type="match status" value="1"/>
</dbReference>
<dbReference type="InParanoid" id="E4WVP9"/>
<keyword evidence="5 13" id="KW-0812">Transmembrane</keyword>
<dbReference type="OrthoDB" id="427456at2759"/>
<evidence type="ECO:0000313" key="16">
    <source>
        <dbReference type="Proteomes" id="UP000001307"/>
    </source>
</evidence>
<dbReference type="AlphaFoldDB" id="E4WVP9"/>
<comment type="subcellular location">
    <subcellularLocation>
        <location evidence="1">Cell membrane</location>
        <topology evidence="1">Multi-pass membrane protein</topology>
    </subcellularLocation>
</comment>
<keyword evidence="11" id="KW-0407">Ion channel</keyword>
<sequence length="162" mass="18798">MSENSSDVESTPFLEILKSDMSCWQKSSKVVNKLLHSHTTQAVLLFLVFVDCAVIACEIVFDEKVKTHYDYCGTNSTLCQDEIDSQQTKKWKNIYKSLYYTSLALLSVFVVEFILKILFSAKKFLKSWVHIFDALIVISSWTLMLIMLNKEWIQFEKSKSDK</sequence>
<evidence type="ECO:0000256" key="13">
    <source>
        <dbReference type="SAM" id="Phobius"/>
    </source>
</evidence>
<evidence type="ECO:0000256" key="3">
    <source>
        <dbReference type="ARBA" id="ARBA00022448"/>
    </source>
</evidence>
<evidence type="ECO:0000256" key="8">
    <source>
        <dbReference type="ARBA" id="ARBA00023054"/>
    </source>
</evidence>
<evidence type="ECO:0000259" key="14">
    <source>
        <dbReference type="Pfam" id="PF00520"/>
    </source>
</evidence>
<organism evidence="15">
    <name type="scientific">Oikopleura dioica</name>
    <name type="common">Tunicate</name>
    <dbReference type="NCBI Taxonomy" id="34765"/>
    <lineage>
        <taxon>Eukaryota</taxon>
        <taxon>Metazoa</taxon>
        <taxon>Chordata</taxon>
        <taxon>Tunicata</taxon>
        <taxon>Appendicularia</taxon>
        <taxon>Copelata</taxon>
        <taxon>Oikopleuridae</taxon>
        <taxon>Oikopleura</taxon>
    </lineage>
</organism>
<dbReference type="EMBL" id="FN653017">
    <property type="protein sequence ID" value="CBY21202.1"/>
    <property type="molecule type" value="Genomic_DNA"/>
</dbReference>
<evidence type="ECO:0000256" key="10">
    <source>
        <dbReference type="ARBA" id="ARBA00023136"/>
    </source>
</evidence>
<dbReference type="Gene3D" id="1.20.120.350">
    <property type="entry name" value="Voltage-gated potassium channels. Chain C"/>
    <property type="match status" value="1"/>
</dbReference>
<keyword evidence="4" id="KW-1003">Cell membrane</keyword>
<evidence type="ECO:0000256" key="2">
    <source>
        <dbReference type="ARBA" id="ARBA00015897"/>
    </source>
</evidence>
<dbReference type="Proteomes" id="UP000001307">
    <property type="component" value="Unassembled WGS sequence"/>
</dbReference>
<dbReference type="Pfam" id="PF00520">
    <property type="entry name" value="Ion_trans"/>
    <property type="match status" value="1"/>
</dbReference>
<feature type="transmembrane region" description="Helical" evidence="13">
    <location>
        <begin position="127"/>
        <end position="148"/>
    </location>
</feature>
<gene>
    <name evidence="15" type="ORF">GSOID_T00008957001</name>
</gene>
<evidence type="ECO:0000256" key="4">
    <source>
        <dbReference type="ARBA" id="ARBA00022475"/>
    </source>
</evidence>
<protein>
    <recommendedName>
        <fullName evidence="2">Voltage-gated hydrogen channel 1</fullName>
    </recommendedName>
    <alternativeName>
        <fullName evidence="12">Hydrogen voltage-gated channel 1</fullName>
    </alternativeName>
</protein>
<dbReference type="GO" id="GO:0030171">
    <property type="term" value="F:voltage-gated proton channel activity"/>
    <property type="evidence" value="ECO:0007669"/>
    <property type="project" value="InterPro"/>
</dbReference>
<dbReference type="GO" id="GO:0034702">
    <property type="term" value="C:monoatomic ion channel complex"/>
    <property type="evidence" value="ECO:0007669"/>
    <property type="project" value="UniProtKB-KW"/>
</dbReference>
<keyword evidence="6" id="KW-0851">Voltage-gated channel</keyword>
<evidence type="ECO:0000313" key="15">
    <source>
        <dbReference type="EMBL" id="CBY21202.1"/>
    </source>
</evidence>
<dbReference type="InterPro" id="IPR005821">
    <property type="entry name" value="Ion_trans_dom"/>
</dbReference>
<keyword evidence="9" id="KW-0406">Ion transport</keyword>
<dbReference type="PANTHER" id="PTHR46480:SF1">
    <property type="entry name" value="VOLTAGE-GATED HYDROGEN CHANNEL 1"/>
    <property type="match status" value="1"/>
</dbReference>
<feature type="transmembrane region" description="Helical" evidence="13">
    <location>
        <begin position="98"/>
        <end position="121"/>
    </location>
</feature>
<dbReference type="InterPro" id="IPR027359">
    <property type="entry name" value="Volt_channel_dom_sf"/>
</dbReference>